<dbReference type="PRINTS" id="PR01438">
    <property type="entry name" value="UNVRSLSTRESS"/>
</dbReference>
<dbReference type="SUPFAM" id="SSF52402">
    <property type="entry name" value="Adenine nucleotide alpha hydrolases-like"/>
    <property type="match status" value="2"/>
</dbReference>
<accession>K1PG00</accession>
<dbReference type="Gene3D" id="2.10.80.10">
    <property type="entry name" value="Lipase, subunit A"/>
    <property type="match status" value="1"/>
</dbReference>
<dbReference type="Pfam" id="PF00582">
    <property type="entry name" value="Usp"/>
    <property type="match status" value="1"/>
</dbReference>
<protein>
    <recommendedName>
        <fullName evidence="1">UspA domain-containing protein</fullName>
    </recommendedName>
</protein>
<dbReference type="HOGENOM" id="CLU_802275_0_0_1"/>
<feature type="domain" description="UspA" evidence="1">
    <location>
        <begin position="129"/>
        <end position="254"/>
    </location>
</feature>
<evidence type="ECO:0000313" key="2">
    <source>
        <dbReference type="EMBL" id="EKC20503.1"/>
    </source>
</evidence>
<sequence>MKVLLANDGSKIAKDALEWYLQNLHMDDNRLYIVHVVDSRYGFENKDPVVPGDQHFFVLIHNEKEDKAKTLSAEMETFLKDNKISGEVNILYGDAGEEIVKRASEVDACLVVTGTRGLGVIRRTVLGSVRFAKNMYQKDRDEVIVLHVTDHRHSSSFGSNWMPVDPTMVHMAYKEEEEKAKVAIKKLDAILMDAGVQGNVVRAHGIPGEQIIQKSEELGVTMIIIASRGLGKIRRTILGSVSDYVVHHSSVPVIGALRNECSSDPDCPSTHCCVTDYHGKYCSAYQNVSQPCHLPGHSLHTYHCNCAPGYSCQPMHLTADASLAQALHQVEEILTHTGYGTCQIVV</sequence>
<organism evidence="2">
    <name type="scientific">Magallana gigas</name>
    <name type="common">Pacific oyster</name>
    <name type="synonym">Crassostrea gigas</name>
    <dbReference type="NCBI Taxonomy" id="29159"/>
    <lineage>
        <taxon>Eukaryota</taxon>
        <taxon>Metazoa</taxon>
        <taxon>Spiralia</taxon>
        <taxon>Lophotrochozoa</taxon>
        <taxon>Mollusca</taxon>
        <taxon>Bivalvia</taxon>
        <taxon>Autobranchia</taxon>
        <taxon>Pteriomorphia</taxon>
        <taxon>Ostreida</taxon>
        <taxon>Ostreoidea</taxon>
        <taxon>Ostreidae</taxon>
        <taxon>Magallana</taxon>
    </lineage>
</organism>
<dbReference type="PANTHER" id="PTHR31964">
    <property type="entry name" value="ADENINE NUCLEOTIDE ALPHA HYDROLASES-LIKE SUPERFAMILY PROTEIN"/>
    <property type="match status" value="1"/>
</dbReference>
<reference evidence="2" key="1">
    <citation type="journal article" date="2012" name="Nature">
        <title>The oyster genome reveals stress adaptation and complexity of shell formation.</title>
        <authorList>
            <person name="Zhang G."/>
            <person name="Fang X."/>
            <person name="Guo X."/>
            <person name="Li L."/>
            <person name="Luo R."/>
            <person name="Xu F."/>
            <person name="Yang P."/>
            <person name="Zhang L."/>
            <person name="Wang X."/>
            <person name="Qi H."/>
            <person name="Xiong Z."/>
            <person name="Que H."/>
            <person name="Xie Y."/>
            <person name="Holland P.W."/>
            <person name="Paps J."/>
            <person name="Zhu Y."/>
            <person name="Wu F."/>
            <person name="Chen Y."/>
            <person name="Wang J."/>
            <person name="Peng C."/>
            <person name="Meng J."/>
            <person name="Yang L."/>
            <person name="Liu J."/>
            <person name="Wen B."/>
            <person name="Zhang N."/>
            <person name="Huang Z."/>
            <person name="Zhu Q."/>
            <person name="Feng Y."/>
            <person name="Mount A."/>
            <person name="Hedgecock D."/>
            <person name="Xu Z."/>
            <person name="Liu Y."/>
            <person name="Domazet-Loso T."/>
            <person name="Du Y."/>
            <person name="Sun X."/>
            <person name="Zhang S."/>
            <person name="Liu B."/>
            <person name="Cheng P."/>
            <person name="Jiang X."/>
            <person name="Li J."/>
            <person name="Fan D."/>
            <person name="Wang W."/>
            <person name="Fu W."/>
            <person name="Wang T."/>
            <person name="Wang B."/>
            <person name="Zhang J."/>
            <person name="Peng Z."/>
            <person name="Li Y."/>
            <person name="Li N."/>
            <person name="Wang J."/>
            <person name="Chen M."/>
            <person name="He Y."/>
            <person name="Tan F."/>
            <person name="Song X."/>
            <person name="Zheng Q."/>
            <person name="Huang R."/>
            <person name="Yang H."/>
            <person name="Du X."/>
            <person name="Chen L."/>
            <person name="Yang M."/>
            <person name="Gaffney P.M."/>
            <person name="Wang S."/>
            <person name="Luo L."/>
            <person name="She Z."/>
            <person name="Ming Y."/>
            <person name="Huang W."/>
            <person name="Zhang S."/>
            <person name="Huang B."/>
            <person name="Zhang Y."/>
            <person name="Qu T."/>
            <person name="Ni P."/>
            <person name="Miao G."/>
            <person name="Wang J."/>
            <person name="Wang Q."/>
            <person name="Steinberg C.E."/>
            <person name="Wang H."/>
            <person name="Li N."/>
            <person name="Qian L."/>
            <person name="Zhang G."/>
            <person name="Li Y."/>
            <person name="Yang H."/>
            <person name="Liu X."/>
            <person name="Wang J."/>
            <person name="Yin Y."/>
            <person name="Wang J."/>
        </authorList>
    </citation>
    <scope>NUCLEOTIDE SEQUENCE [LARGE SCALE GENOMIC DNA]</scope>
    <source>
        <strain evidence="2">05x7-T-G4-1.051#20</strain>
    </source>
</reference>
<dbReference type="Gene3D" id="3.40.50.620">
    <property type="entry name" value="HUPs"/>
    <property type="match status" value="2"/>
</dbReference>
<dbReference type="PANTHER" id="PTHR31964:SF113">
    <property type="entry name" value="USPA DOMAIN-CONTAINING PROTEIN"/>
    <property type="match status" value="1"/>
</dbReference>
<proteinExistence type="predicted"/>
<name>K1PG00_MAGGI</name>
<dbReference type="InParanoid" id="K1PG00"/>
<dbReference type="InterPro" id="IPR014729">
    <property type="entry name" value="Rossmann-like_a/b/a_fold"/>
</dbReference>
<dbReference type="AlphaFoldDB" id="K1PG00"/>
<dbReference type="InterPro" id="IPR006015">
    <property type="entry name" value="Universal_stress_UspA"/>
</dbReference>
<dbReference type="InterPro" id="IPR006016">
    <property type="entry name" value="UspA"/>
</dbReference>
<gene>
    <name evidence="2" type="ORF">CGI_10005976</name>
</gene>
<evidence type="ECO:0000259" key="1">
    <source>
        <dbReference type="Pfam" id="PF00582"/>
    </source>
</evidence>
<dbReference type="CDD" id="cd23659">
    <property type="entry name" value="USP_At3g01520-like"/>
    <property type="match status" value="2"/>
</dbReference>
<dbReference type="EMBL" id="JH818506">
    <property type="protein sequence ID" value="EKC20503.1"/>
    <property type="molecule type" value="Genomic_DNA"/>
</dbReference>